<gene>
    <name evidence="1" type="ORF">IAA16_09380</name>
</gene>
<comment type="caution">
    <text evidence="1">The sequence shown here is derived from an EMBL/GenBank/DDBJ whole genome shotgun (WGS) entry which is preliminary data.</text>
</comment>
<reference evidence="1" key="1">
    <citation type="journal article" date="2021" name="PeerJ">
        <title>Extensive microbial diversity within the chicken gut microbiome revealed by metagenomics and culture.</title>
        <authorList>
            <person name="Gilroy R."/>
            <person name="Ravi A."/>
            <person name="Getino M."/>
            <person name="Pursley I."/>
            <person name="Horton D.L."/>
            <person name="Alikhan N.F."/>
            <person name="Baker D."/>
            <person name="Gharbi K."/>
            <person name="Hall N."/>
            <person name="Watson M."/>
            <person name="Adriaenssens E.M."/>
            <person name="Foster-Nyarko E."/>
            <person name="Jarju S."/>
            <person name="Secka A."/>
            <person name="Antonio M."/>
            <person name="Oren A."/>
            <person name="Chaudhuri R.R."/>
            <person name="La Ragione R."/>
            <person name="Hildebrand F."/>
            <person name="Pallen M.J."/>
        </authorList>
    </citation>
    <scope>NUCLEOTIDE SEQUENCE</scope>
    <source>
        <strain evidence="1">Gambia15-2214</strain>
    </source>
</reference>
<dbReference type="AlphaFoldDB" id="A0A9E2L2Z3"/>
<sequence length="126" mass="13356">MVSNLCSLNAYSYSSSVHAGGKVRVPVNPQYVIYSQLEHVAGVAADKNQSGINITKVQILNALLSNMSKTNQQPQAGSQQLNDAQVDSLLKQVSEQIQKSIMASNSTIFAVKTVVPQAGAVVNIAV</sequence>
<accession>A0A9E2L2Z3</accession>
<reference evidence="1" key="2">
    <citation type="submission" date="2021-04" db="EMBL/GenBank/DDBJ databases">
        <authorList>
            <person name="Gilroy R."/>
        </authorList>
    </citation>
    <scope>NUCLEOTIDE SEQUENCE</scope>
    <source>
        <strain evidence="1">Gambia15-2214</strain>
    </source>
</reference>
<name>A0A9E2L2Z3_9SPIR</name>
<dbReference type="Proteomes" id="UP000823914">
    <property type="component" value="Unassembled WGS sequence"/>
</dbReference>
<proteinExistence type="predicted"/>
<organism evidence="1 2">
    <name type="scientific">Candidatus Treponema excrementipullorum</name>
    <dbReference type="NCBI Taxonomy" id="2838768"/>
    <lineage>
        <taxon>Bacteria</taxon>
        <taxon>Pseudomonadati</taxon>
        <taxon>Spirochaetota</taxon>
        <taxon>Spirochaetia</taxon>
        <taxon>Spirochaetales</taxon>
        <taxon>Treponemataceae</taxon>
        <taxon>Treponema</taxon>
    </lineage>
</organism>
<protein>
    <submittedName>
        <fullName evidence="1">Uncharacterized protein</fullName>
    </submittedName>
</protein>
<dbReference type="EMBL" id="JAHLFV010000215">
    <property type="protein sequence ID" value="MBU3850764.1"/>
    <property type="molecule type" value="Genomic_DNA"/>
</dbReference>
<evidence type="ECO:0000313" key="2">
    <source>
        <dbReference type="Proteomes" id="UP000823914"/>
    </source>
</evidence>
<evidence type="ECO:0000313" key="1">
    <source>
        <dbReference type="EMBL" id="MBU3850764.1"/>
    </source>
</evidence>